<reference evidence="2 3" key="2">
    <citation type="journal article" date="2008" name="BMC Genomics">
        <title>Architecture of thermal adaptation in an Exiguobacterium sibiricum strain isolated from 3 million year old permafrost: a genome and transcriptome approach.</title>
        <authorList>
            <person name="Rodrigues D.F."/>
            <person name="Ivanova N."/>
            <person name="He Z."/>
            <person name="Huebner M."/>
            <person name="Zhou J."/>
            <person name="Tiedje J.M."/>
        </authorList>
    </citation>
    <scope>NUCLEOTIDE SEQUENCE [LARGE SCALE GENOMIC DNA]</scope>
    <source>
        <strain evidence="3">DSM 17290 / CIP 109462 / JCM 13490 / 255-15</strain>
    </source>
</reference>
<dbReference type="HOGENOM" id="CLU_192864_0_0_9"/>
<protein>
    <submittedName>
        <fullName evidence="2">Uncharacterized protein</fullName>
    </submittedName>
</protein>
<feature type="transmembrane region" description="Helical" evidence="1">
    <location>
        <begin position="12"/>
        <end position="41"/>
    </location>
</feature>
<keyword evidence="1" id="KW-0472">Membrane</keyword>
<reference evidence="2 3" key="1">
    <citation type="journal article" date="2006" name="Extremophiles">
        <title>Characterization of Exiguobacterium isolates from the Siberian permafrost. Description of Exiguobacterium sibiricum sp. nov.</title>
        <authorList>
            <person name="Rodrigues D.F."/>
            <person name="Goris J."/>
            <person name="Vishnivetskaya T."/>
            <person name="Gilichinsky D."/>
            <person name="Thomashow M.F."/>
            <person name="Tiedje J.M."/>
        </authorList>
    </citation>
    <scope>NUCLEOTIDE SEQUENCE [LARGE SCALE GENOMIC DNA]</scope>
    <source>
        <strain evidence="3">DSM 17290 / CIP 109462 / JCM 13490 / 255-15</strain>
    </source>
</reference>
<dbReference type="KEGG" id="esi:Exig_3017"/>
<keyword evidence="1" id="KW-0812">Transmembrane</keyword>
<evidence type="ECO:0000313" key="2">
    <source>
        <dbReference type="EMBL" id="ACB62462.1"/>
    </source>
</evidence>
<keyword evidence="1" id="KW-1133">Transmembrane helix</keyword>
<evidence type="ECO:0000256" key="1">
    <source>
        <dbReference type="SAM" id="Phobius"/>
    </source>
</evidence>
<sequence length="84" mass="9596">MVTQIIGLVSVFLVLGLIFTNRSLLTILLVVFVSSIVLFFIRIFLEKMPLLDAFFDSFGFLSNIVLVFLVVHFFKKRSAHDKSL</sequence>
<dbReference type="EMBL" id="CP001022">
    <property type="protein sequence ID" value="ACB62462.1"/>
    <property type="molecule type" value="Genomic_DNA"/>
</dbReference>
<feature type="transmembrane region" description="Helical" evidence="1">
    <location>
        <begin position="53"/>
        <end position="74"/>
    </location>
</feature>
<reference evidence="3" key="3">
    <citation type="submission" date="2008-04" db="EMBL/GenBank/DDBJ databases">
        <title>Complete sequence of chromosome of Exiguobacterium sibiricum 255-15.</title>
        <authorList>
            <consortium name="US DOE Joint Genome Institute"/>
            <person name="Copeland A."/>
            <person name="Lucas S."/>
            <person name="Lapidus A."/>
            <person name="Glavina del Rio T."/>
            <person name="Dalin E."/>
            <person name="Tice H."/>
            <person name="Bruce D."/>
            <person name="Goodwin L."/>
            <person name="Pitluck S."/>
            <person name="Kiss H."/>
            <person name="Chertkov O."/>
            <person name="Monk C."/>
            <person name="Brettin T."/>
            <person name="Detter J.C."/>
            <person name="Han C."/>
            <person name="Kuske C.R."/>
            <person name="Schmutz J."/>
            <person name="Larimer F."/>
            <person name="Land M."/>
            <person name="Hauser L."/>
            <person name="Kyrpides N."/>
            <person name="Mikhailova N."/>
            <person name="Vishnivetskaya T."/>
            <person name="Rodrigues D.F."/>
            <person name="Gilichinsky D."/>
            <person name="Tiedje J."/>
            <person name="Richardson P."/>
        </authorList>
    </citation>
    <scope>NUCLEOTIDE SEQUENCE [LARGE SCALE GENOMIC DNA]</scope>
    <source>
        <strain evidence="3">DSM 17290 / CIP 109462 / JCM 13490 / 255-15</strain>
    </source>
</reference>
<dbReference type="eggNOG" id="ENOG502ZTEQ">
    <property type="taxonomic scope" value="Bacteria"/>
</dbReference>
<proteinExistence type="predicted"/>
<dbReference type="Proteomes" id="UP000001681">
    <property type="component" value="Chromosome"/>
</dbReference>
<keyword evidence="3" id="KW-1185">Reference proteome</keyword>
<accession>B1YG78</accession>
<dbReference type="STRING" id="262543.Exig_3017"/>
<dbReference type="AlphaFoldDB" id="B1YG78"/>
<organism evidence="2 3">
    <name type="scientific">Exiguobacterium sibiricum (strain DSM 17290 / CCUG 55495 / CIP 109462 / JCM 13490 / 255-15)</name>
    <dbReference type="NCBI Taxonomy" id="262543"/>
    <lineage>
        <taxon>Bacteria</taxon>
        <taxon>Bacillati</taxon>
        <taxon>Bacillota</taxon>
        <taxon>Bacilli</taxon>
        <taxon>Bacillales</taxon>
        <taxon>Bacillales Family XII. Incertae Sedis</taxon>
        <taxon>Exiguobacterium</taxon>
    </lineage>
</organism>
<gene>
    <name evidence="2" type="ordered locus">Exig_3017</name>
</gene>
<evidence type="ECO:0000313" key="3">
    <source>
        <dbReference type="Proteomes" id="UP000001681"/>
    </source>
</evidence>
<name>B1YG78_EXIS2</name>